<dbReference type="Proteomes" id="UP000298030">
    <property type="component" value="Unassembled WGS sequence"/>
</dbReference>
<evidence type="ECO:0000256" key="1">
    <source>
        <dbReference type="SAM" id="MobiDB-lite"/>
    </source>
</evidence>
<name>A0A4Y7SAM8_COPMI</name>
<sequence>MIWSSAQPHSVDDMVGHGFPGKKDELVAIWARDTLGFDPGGLPCVNLRLYFHCQLTLRARSQDTNDQRSQKAMGRRQALRTRTLGKVHTGY</sequence>
<protein>
    <submittedName>
        <fullName evidence="2">Uncharacterized protein</fullName>
    </submittedName>
</protein>
<reference evidence="2 3" key="1">
    <citation type="journal article" date="2019" name="Nat. Ecol. Evol.">
        <title>Megaphylogeny resolves global patterns of mushroom evolution.</title>
        <authorList>
            <person name="Varga T."/>
            <person name="Krizsan K."/>
            <person name="Foldi C."/>
            <person name="Dima B."/>
            <person name="Sanchez-Garcia M."/>
            <person name="Sanchez-Ramirez S."/>
            <person name="Szollosi G.J."/>
            <person name="Szarkandi J.G."/>
            <person name="Papp V."/>
            <person name="Albert L."/>
            <person name="Andreopoulos W."/>
            <person name="Angelini C."/>
            <person name="Antonin V."/>
            <person name="Barry K.W."/>
            <person name="Bougher N.L."/>
            <person name="Buchanan P."/>
            <person name="Buyck B."/>
            <person name="Bense V."/>
            <person name="Catcheside P."/>
            <person name="Chovatia M."/>
            <person name="Cooper J."/>
            <person name="Damon W."/>
            <person name="Desjardin D."/>
            <person name="Finy P."/>
            <person name="Geml J."/>
            <person name="Haridas S."/>
            <person name="Hughes K."/>
            <person name="Justo A."/>
            <person name="Karasinski D."/>
            <person name="Kautmanova I."/>
            <person name="Kiss B."/>
            <person name="Kocsube S."/>
            <person name="Kotiranta H."/>
            <person name="LaButti K.M."/>
            <person name="Lechner B.E."/>
            <person name="Liimatainen K."/>
            <person name="Lipzen A."/>
            <person name="Lukacs Z."/>
            <person name="Mihaltcheva S."/>
            <person name="Morgado L.N."/>
            <person name="Niskanen T."/>
            <person name="Noordeloos M.E."/>
            <person name="Ohm R.A."/>
            <person name="Ortiz-Santana B."/>
            <person name="Ovrebo C."/>
            <person name="Racz N."/>
            <person name="Riley R."/>
            <person name="Savchenko A."/>
            <person name="Shiryaev A."/>
            <person name="Soop K."/>
            <person name="Spirin V."/>
            <person name="Szebenyi C."/>
            <person name="Tomsovsky M."/>
            <person name="Tulloss R.E."/>
            <person name="Uehling J."/>
            <person name="Grigoriev I.V."/>
            <person name="Vagvolgyi C."/>
            <person name="Papp T."/>
            <person name="Martin F.M."/>
            <person name="Miettinen O."/>
            <person name="Hibbett D.S."/>
            <person name="Nagy L.G."/>
        </authorList>
    </citation>
    <scope>NUCLEOTIDE SEQUENCE [LARGE SCALE GENOMIC DNA]</scope>
    <source>
        <strain evidence="2 3">FP101781</strain>
    </source>
</reference>
<dbReference type="EMBL" id="QPFP01000238">
    <property type="protein sequence ID" value="TEB18645.1"/>
    <property type="molecule type" value="Genomic_DNA"/>
</dbReference>
<comment type="caution">
    <text evidence="2">The sequence shown here is derived from an EMBL/GenBank/DDBJ whole genome shotgun (WGS) entry which is preliminary data.</text>
</comment>
<accession>A0A4Y7SAM8</accession>
<evidence type="ECO:0000313" key="3">
    <source>
        <dbReference type="Proteomes" id="UP000298030"/>
    </source>
</evidence>
<evidence type="ECO:0000313" key="2">
    <source>
        <dbReference type="EMBL" id="TEB18645.1"/>
    </source>
</evidence>
<dbReference type="OrthoDB" id="3027307at2759"/>
<dbReference type="AlphaFoldDB" id="A0A4Y7SAM8"/>
<gene>
    <name evidence="2" type="ORF">FA13DRAFT_561873</name>
</gene>
<keyword evidence="3" id="KW-1185">Reference proteome</keyword>
<organism evidence="2 3">
    <name type="scientific">Coprinellus micaceus</name>
    <name type="common">Glistening ink-cap mushroom</name>
    <name type="synonym">Coprinus micaceus</name>
    <dbReference type="NCBI Taxonomy" id="71717"/>
    <lineage>
        <taxon>Eukaryota</taxon>
        <taxon>Fungi</taxon>
        <taxon>Dikarya</taxon>
        <taxon>Basidiomycota</taxon>
        <taxon>Agaricomycotina</taxon>
        <taxon>Agaricomycetes</taxon>
        <taxon>Agaricomycetidae</taxon>
        <taxon>Agaricales</taxon>
        <taxon>Agaricineae</taxon>
        <taxon>Psathyrellaceae</taxon>
        <taxon>Coprinellus</taxon>
    </lineage>
</organism>
<feature type="compositionally biased region" description="Basic residues" evidence="1">
    <location>
        <begin position="73"/>
        <end position="85"/>
    </location>
</feature>
<proteinExistence type="predicted"/>
<feature type="region of interest" description="Disordered" evidence="1">
    <location>
        <begin position="61"/>
        <end position="91"/>
    </location>
</feature>